<sequence>MIRKRDGFQGQRAIVLPRGLLATQCTMNPALAPLYITDIGFYDKAKFHYKKRAQGADQHILIYCREGAGQIILEGHAHQMQAGNCFLLPRNVSHEYNADAKDPWTIYWAHFTGTSSDGLMEAALKEWQGYKTFLRWSDQRIELFDKSYRQLEKGYRTENLLYANMHFWTFLANCIYSEAELTVAPSQSATDLAITFMRKNLHKMLTLQQMANAANLSQSHFSSLFKANTGFSPIEYFNQLKVQDACQYLLFTTLRIKEIAARLGMDDPYYFSRLFTKEMGVSPNQYRERNT</sequence>
<dbReference type="Gene3D" id="1.10.10.60">
    <property type="entry name" value="Homeodomain-like"/>
    <property type="match status" value="2"/>
</dbReference>
<evidence type="ECO:0000256" key="3">
    <source>
        <dbReference type="ARBA" id="ARBA00023163"/>
    </source>
</evidence>
<evidence type="ECO:0000313" key="5">
    <source>
        <dbReference type="EMBL" id="SHL21980.1"/>
    </source>
</evidence>
<dbReference type="EMBL" id="FRBL01000002">
    <property type="protein sequence ID" value="SHL21980.1"/>
    <property type="molecule type" value="Genomic_DNA"/>
</dbReference>
<dbReference type="Gene3D" id="2.60.120.280">
    <property type="entry name" value="Regulatory protein AraC"/>
    <property type="match status" value="1"/>
</dbReference>
<dbReference type="PRINTS" id="PR00032">
    <property type="entry name" value="HTHARAC"/>
</dbReference>
<dbReference type="Pfam" id="PF12833">
    <property type="entry name" value="HTH_18"/>
    <property type="match status" value="1"/>
</dbReference>
<keyword evidence="1" id="KW-0805">Transcription regulation</keyword>
<dbReference type="RefSeq" id="WP_073079315.1">
    <property type="nucleotide sequence ID" value="NZ_FRBL01000002.1"/>
</dbReference>
<dbReference type="SUPFAM" id="SSF46689">
    <property type="entry name" value="Homeodomain-like"/>
    <property type="match status" value="2"/>
</dbReference>
<evidence type="ECO:0000256" key="2">
    <source>
        <dbReference type="ARBA" id="ARBA00023125"/>
    </source>
</evidence>
<dbReference type="STRING" id="1419482.SAMN05444266_102497"/>
<dbReference type="OrthoDB" id="9813413at2"/>
<dbReference type="InterPro" id="IPR018060">
    <property type="entry name" value="HTH_AraC"/>
</dbReference>
<gene>
    <name evidence="5" type="ORF">SAMN05444266_102497</name>
</gene>
<dbReference type="PROSITE" id="PS01124">
    <property type="entry name" value="HTH_ARAC_FAMILY_2"/>
    <property type="match status" value="1"/>
</dbReference>
<keyword evidence="2" id="KW-0238">DNA-binding</keyword>
<dbReference type="Pfam" id="PF02311">
    <property type="entry name" value="AraC_binding"/>
    <property type="match status" value="1"/>
</dbReference>
<dbReference type="PANTHER" id="PTHR43280">
    <property type="entry name" value="ARAC-FAMILY TRANSCRIPTIONAL REGULATOR"/>
    <property type="match status" value="1"/>
</dbReference>
<dbReference type="SMART" id="SM00342">
    <property type="entry name" value="HTH_ARAC"/>
    <property type="match status" value="1"/>
</dbReference>
<dbReference type="PANTHER" id="PTHR43280:SF30">
    <property type="entry name" value="MMSAB OPERON REGULATORY PROTEIN"/>
    <property type="match status" value="1"/>
</dbReference>
<evidence type="ECO:0000259" key="4">
    <source>
        <dbReference type="PROSITE" id="PS01124"/>
    </source>
</evidence>
<dbReference type="CDD" id="cd06986">
    <property type="entry name" value="cupin_MmsR-like_N"/>
    <property type="match status" value="1"/>
</dbReference>
<keyword evidence="6" id="KW-1185">Reference proteome</keyword>
<dbReference type="Proteomes" id="UP000184420">
    <property type="component" value="Unassembled WGS sequence"/>
</dbReference>
<dbReference type="SUPFAM" id="SSF51215">
    <property type="entry name" value="Regulatory protein AraC"/>
    <property type="match status" value="1"/>
</dbReference>
<dbReference type="InterPro" id="IPR009057">
    <property type="entry name" value="Homeodomain-like_sf"/>
</dbReference>
<dbReference type="GO" id="GO:0003700">
    <property type="term" value="F:DNA-binding transcription factor activity"/>
    <property type="evidence" value="ECO:0007669"/>
    <property type="project" value="InterPro"/>
</dbReference>
<dbReference type="InterPro" id="IPR018062">
    <property type="entry name" value="HTH_AraC-typ_CS"/>
</dbReference>
<protein>
    <submittedName>
        <fullName evidence="5">Transcriptional regulator, AraC family</fullName>
    </submittedName>
</protein>
<evidence type="ECO:0000256" key="1">
    <source>
        <dbReference type="ARBA" id="ARBA00023015"/>
    </source>
</evidence>
<dbReference type="InterPro" id="IPR020449">
    <property type="entry name" value="Tscrpt_reg_AraC-type_HTH"/>
</dbReference>
<keyword evidence="3" id="KW-0804">Transcription</keyword>
<feature type="domain" description="HTH araC/xylS-type" evidence="4">
    <location>
        <begin position="191"/>
        <end position="289"/>
    </location>
</feature>
<dbReference type="PROSITE" id="PS00041">
    <property type="entry name" value="HTH_ARAC_FAMILY_1"/>
    <property type="match status" value="1"/>
</dbReference>
<dbReference type="InterPro" id="IPR037923">
    <property type="entry name" value="HTH-like"/>
</dbReference>
<accession>A0A1M6YV20</accession>
<organism evidence="5 6">
    <name type="scientific">Chitinophaga jiangningensis</name>
    <dbReference type="NCBI Taxonomy" id="1419482"/>
    <lineage>
        <taxon>Bacteria</taxon>
        <taxon>Pseudomonadati</taxon>
        <taxon>Bacteroidota</taxon>
        <taxon>Chitinophagia</taxon>
        <taxon>Chitinophagales</taxon>
        <taxon>Chitinophagaceae</taxon>
        <taxon>Chitinophaga</taxon>
    </lineage>
</organism>
<evidence type="ECO:0000313" key="6">
    <source>
        <dbReference type="Proteomes" id="UP000184420"/>
    </source>
</evidence>
<dbReference type="InterPro" id="IPR003313">
    <property type="entry name" value="AraC-bd"/>
</dbReference>
<reference evidence="5 6" key="1">
    <citation type="submission" date="2016-11" db="EMBL/GenBank/DDBJ databases">
        <authorList>
            <person name="Jaros S."/>
            <person name="Januszkiewicz K."/>
            <person name="Wedrychowicz H."/>
        </authorList>
    </citation>
    <scope>NUCLEOTIDE SEQUENCE [LARGE SCALE GENOMIC DNA]</scope>
    <source>
        <strain evidence="5 6">DSM 27406</strain>
    </source>
</reference>
<name>A0A1M6YV20_9BACT</name>
<proteinExistence type="predicted"/>
<dbReference type="AlphaFoldDB" id="A0A1M6YV20"/>
<dbReference type="GO" id="GO:0043565">
    <property type="term" value="F:sequence-specific DNA binding"/>
    <property type="evidence" value="ECO:0007669"/>
    <property type="project" value="InterPro"/>
</dbReference>